<organism evidence="2 3">
    <name type="scientific">Solirubrobacter ginsenosidimutans</name>
    <dbReference type="NCBI Taxonomy" id="490573"/>
    <lineage>
        <taxon>Bacteria</taxon>
        <taxon>Bacillati</taxon>
        <taxon>Actinomycetota</taxon>
        <taxon>Thermoleophilia</taxon>
        <taxon>Solirubrobacterales</taxon>
        <taxon>Solirubrobacteraceae</taxon>
        <taxon>Solirubrobacter</taxon>
    </lineage>
</organism>
<keyword evidence="1" id="KW-0732">Signal</keyword>
<sequence>MRQLALILAVLGLAGCGSEAAAQLPAPAGAVEGAQQAGQFSVDPAHDRLWRADGKSARTGSEPTAVALLDGGMRVAVLCGRERVLEVYDARTLKRLGRTGAGIGPVDLTTDGAQLAYVTDVKGDALLVFHLRPRFELVRRVHVIGGPYAIRFDKSRLSITLSKTGRTVEYVASSRPVLQAAARH</sequence>
<dbReference type="Proteomes" id="UP001149140">
    <property type="component" value="Unassembled WGS sequence"/>
</dbReference>
<protein>
    <submittedName>
        <fullName evidence="2">Uncharacterized protein</fullName>
    </submittedName>
</protein>
<feature type="chain" id="PRO_5040987129" evidence="1">
    <location>
        <begin position="22"/>
        <end position="184"/>
    </location>
</feature>
<dbReference type="EMBL" id="JAPDOD010000041">
    <property type="protein sequence ID" value="MDA0165022.1"/>
    <property type="molecule type" value="Genomic_DNA"/>
</dbReference>
<dbReference type="InterPro" id="IPR015943">
    <property type="entry name" value="WD40/YVTN_repeat-like_dom_sf"/>
</dbReference>
<name>A0A9X3N1J1_9ACTN</name>
<keyword evidence="3" id="KW-1185">Reference proteome</keyword>
<feature type="signal peptide" evidence="1">
    <location>
        <begin position="1"/>
        <end position="21"/>
    </location>
</feature>
<dbReference type="RefSeq" id="WP_270044278.1">
    <property type="nucleotide sequence ID" value="NZ_JAPDOD010000041.1"/>
</dbReference>
<dbReference type="AlphaFoldDB" id="A0A9X3N1J1"/>
<accession>A0A9X3N1J1</accession>
<reference evidence="2" key="1">
    <citation type="submission" date="2022-10" db="EMBL/GenBank/DDBJ databases">
        <title>The WGS of Solirubrobacter ginsenosidimutans DSM 21036.</title>
        <authorList>
            <person name="Jiang Z."/>
        </authorList>
    </citation>
    <scope>NUCLEOTIDE SEQUENCE</scope>
    <source>
        <strain evidence="2">DSM 21036</strain>
    </source>
</reference>
<evidence type="ECO:0000313" key="2">
    <source>
        <dbReference type="EMBL" id="MDA0165022.1"/>
    </source>
</evidence>
<dbReference type="SUPFAM" id="SSF50974">
    <property type="entry name" value="Nitrous oxide reductase, N-terminal domain"/>
    <property type="match status" value="1"/>
</dbReference>
<dbReference type="PROSITE" id="PS51257">
    <property type="entry name" value="PROKAR_LIPOPROTEIN"/>
    <property type="match status" value="1"/>
</dbReference>
<dbReference type="Gene3D" id="2.130.10.10">
    <property type="entry name" value="YVTN repeat-like/Quinoprotein amine dehydrogenase"/>
    <property type="match status" value="1"/>
</dbReference>
<comment type="caution">
    <text evidence="2">The sequence shown here is derived from an EMBL/GenBank/DDBJ whole genome shotgun (WGS) entry which is preliminary data.</text>
</comment>
<proteinExistence type="predicted"/>
<evidence type="ECO:0000313" key="3">
    <source>
        <dbReference type="Proteomes" id="UP001149140"/>
    </source>
</evidence>
<dbReference type="InterPro" id="IPR011045">
    <property type="entry name" value="N2O_reductase_N"/>
</dbReference>
<gene>
    <name evidence="2" type="ORF">OM076_32435</name>
</gene>
<evidence type="ECO:0000256" key="1">
    <source>
        <dbReference type="SAM" id="SignalP"/>
    </source>
</evidence>